<evidence type="ECO:0000256" key="6">
    <source>
        <dbReference type="ARBA" id="ARBA00023136"/>
    </source>
</evidence>
<name>A0A923NLR6_9FIRM</name>
<protein>
    <submittedName>
        <fullName evidence="9">ABC transporter permease</fullName>
    </submittedName>
</protein>
<dbReference type="Pfam" id="PF00528">
    <property type="entry name" value="BPD_transp_1"/>
    <property type="match status" value="1"/>
</dbReference>
<keyword evidence="10" id="KW-1185">Reference proteome</keyword>
<dbReference type="EMBL" id="JACRYT010000012">
    <property type="protein sequence ID" value="MBC6680407.1"/>
    <property type="molecule type" value="Genomic_DNA"/>
</dbReference>
<keyword evidence="5 7" id="KW-1133">Transmembrane helix</keyword>
<dbReference type="Gene3D" id="1.10.3720.10">
    <property type="entry name" value="MetI-like"/>
    <property type="match status" value="1"/>
</dbReference>
<dbReference type="PANTHER" id="PTHR43163">
    <property type="entry name" value="DIPEPTIDE TRANSPORT SYSTEM PERMEASE PROTEIN DPPB-RELATED"/>
    <property type="match status" value="1"/>
</dbReference>
<feature type="domain" description="ABC transmembrane type-1" evidence="8">
    <location>
        <begin position="99"/>
        <end position="313"/>
    </location>
</feature>
<evidence type="ECO:0000256" key="7">
    <source>
        <dbReference type="RuleBase" id="RU363032"/>
    </source>
</evidence>
<keyword evidence="6 7" id="KW-0472">Membrane</keyword>
<feature type="transmembrane region" description="Helical" evidence="7">
    <location>
        <begin position="147"/>
        <end position="168"/>
    </location>
</feature>
<evidence type="ECO:0000256" key="1">
    <source>
        <dbReference type="ARBA" id="ARBA00004651"/>
    </source>
</evidence>
<evidence type="ECO:0000256" key="3">
    <source>
        <dbReference type="ARBA" id="ARBA00022475"/>
    </source>
</evidence>
<comment type="similarity">
    <text evidence="7">Belongs to the binding-protein-dependent transport system permease family.</text>
</comment>
<dbReference type="RefSeq" id="WP_187303510.1">
    <property type="nucleotide sequence ID" value="NZ_JACRYT010000012.1"/>
</dbReference>
<evidence type="ECO:0000259" key="8">
    <source>
        <dbReference type="PROSITE" id="PS50928"/>
    </source>
</evidence>
<dbReference type="InterPro" id="IPR035906">
    <property type="entry name" value="MetI-like_sf"/>
</dbReference>
<comment type="subcellular location">
    <subcellularLocation>
        <location evidence="1 7">Cell membrane</location>
        <topology evidence="1 7">Multi-pass membrane protein</topology>
    </subcellularLocation>
</comment>
<dbReference type="GO" id="GO:0055085">
    <property type="term" value="P:transmembrane transport"/>
    <property type="evidence" value="ECO:0007669"/>
    <property type="project" value="InterPro"/>
</dbReference>
<reference evidence="9" key="1">
    <citation type="submission" date="2020-08" db="EMBL/GenBank/DDBJ databases">
        <title>Genome public.</title>
        <authorList>
            <person name="Liu C."/>
            <person name="Sun Q."/>
        </authorList>
    </citation>
    <scope>NUCLEOTIDE SEQUENCE</scope>
    <source>
        <strain evidence="9">BX12</strain>
    </source>
</reference>
<keyword evidence="3" id="KW-1003">Cell membrane</keyword>
<feature type="transmembrane region" description="Helical" evidence="7">
    <location>
        <begin position="188"/>
        <end position="207"/>
    </location>
</feature>
<dbReference type="InterPro" id="IPR000515">
    <property type="entry name" value="MetI-like"/>
</dbReference>
<keyword evidence="4 7" id="KW-0812">Transmembrane</keyword>
<dbReference type="PROSITE" id="PS50928">
    <property type="entry name" value="ABC_TM1"/>
    <property type="match status" value="1"/>
</dbReference>
<accession>A0A923NLR6</accession>
<dbReference type="Proteomes" id="UP000602647">
    <property type="component" value="Unassembled WGS sequence"/>
</dbReference>
<sequence>MNRIKYLCGTTFRMLSLVAAICVLSFVLVSASPVDPLEAYVGAESTMSEQAKQEIAEHWGLNDPPAQRFLTWAKNTIHGDLGDSITYHMPVSTVIFERFQYSIALILSAWVLSGVLGFAAGILAALKRGSLLDKGIKTFCLILQSAPVFWFGLLMLTVFSVILGWFPIGQAVPMDKLAEDVTVWDRVYHMILPSVTLSILGISKIALYTRQKLIEIMHSDYILFARARGETTRQLVVRHGLRNIALPAITLQFASFSELFGGIALAESVFSYPGLGSALTAAALNADAPLLIGIAMFSALFVFAGNLIANILYGIIDPRLKEGGYRA</sequence>
<dbReference type="GO" id="GO:0005886">
    <property type="term" value="C:plasma membrane"/>
    <property type="evidence" value="ECO:0007669"/>
    <property type="project" value="UniProtKB-SubCell"/>
</dbReference>
<organism evidence="9 10">
    <name type="scientific">Zhenpiania hominis</name>
    <dbReference type="NCBI Taxonomy" id="2763644"/>
    <lineage>
        <taxon>Bacteria</taxon>
        <taxon>Bacillati</taxon>
        <taxon>Bacillota</taxon>
        <taxon>Clostridia</taxon>
        <taxon>Peptostreptococcales</taxon>
        <taxon>Anaerovoracaceae</taxon>
        <taxon>Zhenpiania</taxon>
    </lineage>
</organism>
<evidence type="ECO:0000313" key="10">
    <source>
        <dbReference type="Proteomes" id="UP000602647"/>
    </source>
</evidence>
<comment type="caution">
    <text evidence="9">The sequence shown here is derived from an EMBL/GenBank/DDBJ whole genome shotgun (WGS) entry which is preliminary data.</text>
</comment>
<dbReference type="PANTHER" id="PTHR43163:SF6">
    <property type="entry name" value="DIPEPTIDE TRANSPORT SYSTEM PERMEASE PROTEIN DPPB-RELATED"/>
    <property type="match status" value="1"/>
</dbReference>
<dbReference type="CDD" id="cd06261">
    <property type="entry name" value="TM_PBP2"/>
    <property type="match status" value="1"/>
</dbReference>
<evidence type="ECO:0000256" key="5">
    <source>
        <dbReference type="ARBA" id="ARBA00022989"/>
    </source>
</evidence>
<feature type="transmembrane region" description="Helical" evidence="7">
    <location>
        <begin position="244"/>
        <end position="270"/>
    </location>
</feature>
<evidence type="ECO:0000313" key="9">
    <source>
        <dbReference type="EMBL" id="MBC6680407.1"/>
    </source>
</evidence>
<dbReference type="SUPFAM" id="SSF161098">
    <property type="entry name" value="MetI-like"/>
    <property type="match status" value="1"/>
</dbReference>
<evidence type="ECO:0000256" key="4">
    <source>
        <dbReference type="ARBA" id="ARBA00022692"/>
    </source>
</evidence>
<keyword evidence="2 7" id="KW-0813">Transport</keyword>
<evidence type="ECO:0000256" key="2">
    <source>
        <dbReference type="ARBA" id="ARBA00022448"/>
    </source>
</evidence>
<feature type="transmembrane region" description="Helical" evidence="7">
    <location>
        <begin position="99"/>
        <end position="126"/>
    </location>
</feature>
<dbReference type="AlphaFoldDB" id="A0A923NLR6"/>
<feature type="transmembrane region" description="Helical" evidence="7">
    <location>
        <begin position="290"/>
        <end position="316"/>
    </location>
</feature>
<proteinExistence type="inferred from homology"/>
<gene>
    <name evidence="9" type="ORF">H9L42_11315</name>
</gene>